<feature type="transmembrane region" description="Helical" evidence="10">
    <location>
        <begin position="393"/>
        <end position="415"/>
    </location>
</feature>
<dbReference type="NCBIfam" id="TIGR01494">
    <property type="entry name" value="ATPase_P-type"/>
    <property type="match status" value="2"/>
</dbReference>
<evidence type="ECO:0000256" key="7">
    <source>
        <dbReference type="ARBA" id="ARBA00022967"/>
    </source>
</evidence>
<evidence type="ECO:0000256" key="10">
    <source>
        <dbReference type="SAM" id="Phobius"/>
    </source>
</evidence>
<protein>
    <submittedName>
        <fullName evidence="12">Unannotated protein</fullName>
    </submittedName>
</protein>
<dbReference type="GO" id="GO:0012505">
    <property type="term" value="C:endomembrane system"/>
    <property type="evidence" value="ECO:0007669"/>
    <property type="project" value="UniProtKB-SubCell"/>
</dbReference>
<dbReference type="InterPro" id="IPR059000">
    <property type="entry name" value="ATPase_P-type_domA"/>
</dbReference>
<dbReference type="SUPFAM" id="SSF81653">
    <property type="entry name" value="Calcium ATPase, transduction domain A"/>
    <property type="match status" value="1"/>
</dbReference>
<evidence type="ECO:0000256" key="8">
    <source>
        <dbReference type="ARBA" id="ARBA00022989"/>
    </source>
</evidence>
<dbReference type="GO" id="GO:0005524">
    <property type="term" value="F:ATP binding"/>
    <property type="evidence" value="ECO:0007669"/>
    <property type="project" value="UniProtKB-KW"/>
</dbReference>
<dbReference type="AlphaFoldDB" id="A0A6J6H0I7"/>
<dbReference type="InterPro" id="IPR044492">
    <property type="entry name" value="P_typ_ATPase_HD_dom"/>
</dbReference>
<dbReference type="InterPro" id="IPR001757">
    <property type="entry name" value="P_typ_ATPase"/>
</dbReference>
<comment type="subcellular location">
    <subcellularLocation>
        <location evidence="1">Endomembrane system</location>
        <topology evidence="1">Multi-pass membrane protein</topology>
    </subcellularLocation>
</comment>
<dbReference type="FunFam" id="2.70.150.10:FF:000002">
    <property type="entry name" value="Copper-transporting ATPase 1, putative"/>
    <property type="match status" value="1"/>
</dbReference>
<keyword evidence="8 10" id="KW-1133">Transmembrane helix</keyword>
<gene>
    <name evidence="12" type="ORF">UFOPK1827_01034</name>
</gene>
<feature type="transmembrane region" description="Helical" evidence="10">
    <location>
        <begin position="106"/>
        <end position="126"/>
    </location>
</feature>
<dbReference type="PROSITE" id="PS50846">
    <property type="entry name" value="HMA_2"/>
    <property type="match status" value="1"/>
</dbReference>
<feature type="transmembrane region" description="Helical" evidence="10">
    <location>
        <begin position="712"/>
        <end position="729"/>
    </location>
</feature>
<keyword evidence="7" id="KW-1278">Translocase</keyword>
<feature type="transmembrane region" description="Helical" evidence="10">
    <location>
        <begin position="166"/>
        <end position="189"/>
    </location>
</feature>
<dbReference type="Gene3D" id="3.30.70.100">
    <property type="match status" value="1"/>
</dbReference>
<dbReference type="PROSITE" id="PS01047">
    <property type="entry name" value="HMA_1"/>
    <property type="match status" value="1"/>
</dbReference>
<dbReference type="Pfam" id="PF00122">
    <property type="entry name" value="E1-E2_ATPase"/>
    <property type="match status" value="1"/>
</dbReference>
<keyword evidence="6" id="KW-0067">ATP-binding</keyword>
<feature type="transmembrane region" description="Helical" evidence="10">
    <location>
        <begin position="735"/>
        <end position="753"/>
    </location>
</feature>
<keyword evidence="4" id="KW-0479">Metal-binding</keyword>
<dbReference type="SFLD" id="SFLDS00003">
    <property type="entry name" value="Haloacid_Dehalogenase"/>
    <property type="match status" value="1"/>
</dbReference>
<dbReference type="SFLD" id="SFLDG00002">
    <property type="entry name" value="C1.7:_P-type_atpase_like"/>
    <property type="match status" value="1"/>
</dbReference>
<dbReference type="GO" id="GO:0016020">
    <property type="term" value="C:membrane"/>
    <property type="evidence" value="ECO:0007669"/>
    <property type="project" value="InterPro"/>
</dbReference>
<keyword evidence="5" id="KW-0547">Nucleotide-binding</keyword>
<dbReference type="GO" id="GO:0016887">
    <property type="term" value="F:ATP hydrolysis activity"/>
    <property type="evidence" value="ECO:0007669"/>
    <property type="project" value="InterPro"/>
</dbReference>
<dbReference type="PROSITE" id="PS00154">
    <property type="entry name" value="ATPASE_E1_E2"/>
    <property type="match status" value="1"/>
</dbReference>
<dbReference type="SFLD" id="SFLDF00027">
    <property type="entry name" value="p-type_atpase"/>
    <property type="match status" value="1"/>
</dbReference>
<evidence type="ECO:0000256" key="9">
    <source>
        <dbReference type="ARBA" id="ARBA00023136"/>
    </source>
</evidence>
<evidence type="ECO:0000256" key="3">
    <source>
        <dbReference type="ARBA" id="ARBA00022692"/>
    </source>
</evidence>
<dbReference type="Pfam" id="PF00702">
    <property type="entry name" value="Hydrolase"/>
    <property type="match status" value="1"/>
</dbReference>
<name>A0A6J6H0I7_9ZZZZ</name>
<dbReference type="InterPro" id="IPR027256">
    <property type="entry name" value="P-typ_ATPase_IB"/>
</dbReference>
<dbReference type="SUPFAM" id="SSF81665">
    <property type="entry name" value="Calcium ATPase, transmembrane domain M"/>
    <property type="match status" value="1"/>
</dbReference>
<dbReference type="CDD" id="cd02094">
    <property type="entry name" value="P-type_ATPase_Cu-like"/>
    <property type="match status" value="1"/>
</dbReference>
<feature type="transmembrane region" description="Helical" evidence="10">
    <location>
        <begin position="209"/>
        <end position="229"/>
    </location>
</feature>
<sequence length="769" mass="80481">MNGRPYRGGMASPTNASPLERIDLPIEGMTCAACATRIGKGLNKIDGVSQADVNLAAARATVHFDPSVTGRVEFAAKIESLGYHVPEIDRREEAEAEYAHTLGIRLLVAVVLTVPTVLISMVPAFMFTNWQWVAFTLSTPVVFYCGWGFHRAALINLRHGTATMDTLVSMGTLAAWTWSTVALFFLHAADESSTSMSGMAGMSTNSDTAHVYFETAGVIIALILLGKWFEARARQRSGDALRKLAELGVKTARLEDGTEIALEELVVGVRFVVRPGEKIATDGVVVDGHSAIDMSMITGEPVPVEVGPGDDVVGATVNANGHLVVQATRIGNDTALAQIVQLVEDAQGSRAPIQRLADRVAGVFVPIVFGIAVATIIGWTVTGHSAQDTFSAAVAVLIIACPCALGLATPTAIMVGTGRGAQLGIIIKGGEVLEQTRRVDVAVLDKTGTLTEGHLELVDVVTRAGANADAALRLAAAVEARSEHPIAAAIVAGADSRRPGDAMSTTVSGFENLPGRGVIAKVTSDSGVVWNVGVGRPSLFTTIDPDLDQARIDAEHAGRTAVIAGWADHAGDPLTAHVVLVVADRLKSTSAEAVADFHSLGLEVVLLTGDNRRTAETIGAEVGVDRVVAEVLPADKVAEVRRLQEEGHMVAMVGDGINDAPALAQADLGIAIGTGTDVAIEASDLTIVSGDLRAAADAIALSRRTLATIKGNLFWAFAYNVAAIPLAAFGVLNPMIAAGTMGFSSVFVVTNSLRLHRFKGVRRNSPTKD</sequence>
<dbReference type="InterPro" id="IPR023298">
    <property type="entry name" value="ATPase_P-typ_TM_dom_sf"/>
</dbReference>
<dbReference type="Gene3D" id="3.40.1110.10">
    <property type="entry name" value="Calcium-transporting ATPase, cytoplasmic domain N"/>
    <property type="match status" value="1"/>
</dbReference>
<dbReference type="InterPro" id="IPR036163">
    <property type="entry name" value="HMA_dom_sf"/>
</dbReference>
<dbReference type="EMBL" id="CAEZUO010000044">
    <property type="protein sequence ID" value="CAB4607171.1"/>
    <property type="molecule type" value="Genomic_DNA"/>
</dbReference>
<dbReference type="InterPro" id="IPR018303">
    <property type="entry name" value="ATPase_P-typ_P_site"/>
</dbReference>
<feature type="transmembrane region" description="Helical" evidence="10">
    <location>
        <begin position="360"/>
        <end position="381"/>
    </location>
</feature>
<dbReference type="InterPro" id="IPR023214">
    <property type="entry name" value="HAD_sf"/>
</dbReference>
<evidence type="ECO:0000259" key="11">
    <source>
        <dbReference type="PROSITE" id="PS50846"/>
    </source>
</evidence>
<evidence type="ECO:0000256" key="1">
    <source>
        <dbReference type="ARBA" id="ARBA00004127"/>
    </source>
</evidence>
<dbReference type="GO" id="GO:0055070">
    <property type="term" value="P:copper ion homeostasis"/>
    <property type="evidence" value="ECO:0007669"/>
    <property type="project" value="TreeGrafter"/>
</dbReference>
<reference evidence="12" key="1">
    <citation type="submission" date="2020-05" db="EMBL/GenBank/DDBJ databases">
        <authorList>
            <person name="Chiriac C."/>
            <person name="Salcher M."/>
            <person name="Ghai R."/>
            <person name="Kavagutti S V."/>
        </authorList>
    </citation>
    <scope>NUCLEOTIDE SEQUENCE</scope>
</reference>
<accession>A0A6J6H0I7</accession>
<dbReference type="Gene3D" id="2.70.150.10">
    <property type="entry name" value="Calcium-transporting ATPase, cytoplasmic transduction domain A"/>
    <property type="match status" value="1"/>
</dbReference>
<dbReference type="GO" id="GO:0005507">
    <property type="term" value="F:copper ion binding"/>
    <property type="evidence" value="ECO:0007669"/>
    <property type="project" value="TreeGrafter"/>
</dbReference>
<dbReference type="GO" id="GO:0043682">
    <property type="term" value="F:P-type divalent copper transporter activity"/>
    <property type="evidence" value="ECO:0007669"/>
    <property type="project" value="TreeGrafter"/>
</dbReference>
<evidence type="ECO:0000256" key="6">
    <source>
        <dbReference type="ARBA" id="ARBA00022840"/>
    </source>
</evidence>
<evidence type="ECO:0000313" key="12">
    <source>
        <dbReference type="EMBL" id="CAB4607171.1"/>
    </source>
</evidence>
<dbReference type="Gene3D" id="3.40.50.1000">
    <property type="entry name" value="HAD superfamily/HAD-like"/>
    <property type="match status" value="1"/>
</dbReference>
<keyword evidence="3 10" id="KW-0812">Transmembrane</keyword>
<proteinExistence type="inferred from homology"/>
<dbReference type="FunFam" id="3.30.70.100:FF:000005">
    <property type="entry name" value="Copper-exporting P-type ATPase A"/>
    <property type="match status" value="1"/>
</dbReference>
<dbReference type="PANTHER" id="PTHR43520:SF8">
    <property type="entry name" value="P-TYPE CU(+) TRANSPORTER"/>
    <property type="match status" value="1"/>
</dbReference>
<feature type="transmembrane region" description="Helical" evidence="10">
    <location>
        <begin position="132"/>
        <end position="154"/>
    </location>
</feature>
<organism evidence="12">
    <name type="scientific">freshwater metagenome</name>
    <dbReference type="NCBI Taxonomy" id="449393"/>
    <lineage>
        <taxon>unclassified sequences</taxon>
        <taxon>metagenomes</taxon>
        <taxon>ecological metagenomes</taxon>
    </lineage>
</organism>
<dbReference type="InterPro" id="IPR006121">
    <property type="entry name" value="HMA_dom"/>
</dbReference>
<evidence type="ECO:0000256" key="5">
    <source>
        <dbReference type="ARBA" id="ARBA00022741"/>
    </source>
</evidence>
<dbReference type="SUPFAM" id="SSF56784">
    <property type="entry name" value="HAD-like"/>
    <property type="match status" value="1"/>
</dbReference>
<keyword evidence="9 10" id="KW-0472">Membrane</keyword>
<dbReference type="Pfam" id="PF00403">
    <property type="entry name" value="HMA"/>
    <property type="match status" value="1"/>
</dbReference>
<dbReference type="NCBIfam" id="TIGR01525">
    <property type="entry name" value="ATPase-IB_hvy"/>
    <property type="match status" value="1"/>
</dbReference>
<dbReference type="SUPFAM" id="SSF55008">
    <property type="entry name" value="HMA, heavy metal-associated domain"/>
    <property type="match status" value="1"/>
</dbReference>
<feature type="domain" description="HMA" evidence="11">
    <location>
        <begin position="20"/>
        <end position="86"/>
    </location>
</feature>
<dbReference type="InterPro" id="IPR008250">
    <property type="entry name" value="ATPase_P-typ_transduc_dom_A_sf"/>
</dbReference>
<dbReference type="InterPro" id="IPR036412">
    <property type="entry name" value="HAD-like_sf"/>
</dbReference>
<evidence type="ECO:0000256" key="2">
    <source>
        <dbReference type="ARBA" id="ARBA00006024"/>
    </source>
</evidence>
<comment type="similarity">
    <text evidence="2">Belongs to the cation transport ATPase (P-type) (TC 3.A.3) family. Type IB subfamily.</text>
</comment>
<dbReference type="PANTHER" id="PTHR43520">
    <property type="entry name" value="ATP7, ISOFORM B"/>
    <property type="match status" value="1"/>
</dbReference>
<dbReference type="PRINTS" id="PR00120">
    <property type="entry name" value="HATPASE"/>
</dbReference>
<dbReference type="InterPro" id="IPR023299">
    <property type="entry name" value="ATPase_P-typ_cyto_dom_N"/>
</dbReference>
<dbReference type="InterPro" id="IPR017969">
    <property type="entry name" value="Heavy-metal-associated_CS"/>
</dbReference>
<dbReference type="PRINTS" id="PR00119">
    <property type="entry name" value="CATATPASE"/>
</dbReference>
<evidence type="ECO:0000256" key="4">
    <source>
        <dbReference type="ARBA" id="ARBA00022723"/>
    </source>
</evidence>
<dbReference type="CDD" id="cd00371">
    <property type="entry name" value="HMA"/>
    <property type="match status" value="1"/>
</dbReference>